<gene>
    <name evidence="1" type="ORF">AGERDE_LOCUS10750</name>
</gene>
<proteinExistence type="predicted"/>
<sequence>KIDNEDNIHEKDIEIVVNSLSEYEKSDQNCDKNNIQYNPVKNSTSKIIHYKQKKYQVLHHIICKQERFLKIFQS</sequence>
<evidence type="ECO:0000313" key="2">
    <source>
        <dbReference type="Proteomes" id="UP000789831"/>
    </source>
</evidence>
<protein>
    <submittedName>
        <fullName evidence="1">1707_t:CDS:1</fullName>
    </submittedName>
</protein>
<evidence type="ECO:0000313" key="1">
    <source>
        <dbReference type="EMBL" id="CAG8636094.1"/>
    </source>
</evidence>
<reference evidence="1" key="1">
    <citation type="submission" date="2021-06" db="EMBL/GenBank/DDBJ databases">
        <authorList>
            <person name="Kallberg Y."/>
            <person name="Tangrot J."/>
            <person name="Rosling A."/>
        </authorList>
    </citation>
    <scope>NUCLEOTIDE SEQUENCE</scope>
    <source>
        <strain evidence="1">MT106</strain>
    </source>
</reference>
<accession>A0A9N9GZD2</accession>
<organism evidence="1 2">
    <name type="scientific">Ambispora gerdemannii</name>
    <dbReference type="NCBI Taxonomy" id="144530"/>
    <lineage>
        <taxon>Eukaryota</taxon>
        <taxon>Fungi</taxon>
        <taxon>Fungi incertae sedis</taxon>
        <taxon>Mucoromycota</taxon>
        <taxon>Glomeromycotina</taxon>
        <taxon>Glomeromycetes</taxon>
        <taxon>Archaeosporales</taxon>
        <taxon>Ambisporaceae</taxon>
        <taxon>Ambispora</taxon>
    </lineage>
</organism>
<dbReference type="AlphaFoldDB" id="A0A9N9GZD2"/>
<keyword evidence="2" id="KW-1185">Reference proteome</keyword>
<comment type="caution">
    <text evidence="1">The sequence shown here is derived from an EMBL/GenBank/DDBJ whole genome shotgun (WGS) entry which is preliminary data.</text>
</comment>
<name>A0A9N9GZD2_9GLOM</name>
<feature type="non-terminal residue" evidence="1">
    <location>
        <position position="74"/>
    </location>
</feature>
<dbReference type="Proteomes" id="UP000789831">
    <property type="component" value="Unassembled WGS sequence"/>
</dbReference>
<dbReference type="EMBL" id="CAJVPL010003641">
    <property type="protein sequence ID" value="CAG8636094.1"/>
    <property type="molecule type" value="Genomic_DNA"/>
</dbReference>